<feature type="region of interest" description="Disordered" evidence="2">
    <location>
        <begin position="547"/>
        <end position="638"/>
    </location>
</feature>
<keyword evidence="5" id="KW-1185">Reference proteome</keyword>
<dbReference type="EMBL" id="JBBWWQ010000002">
    <property type="protein sequence ID" value="KAK8955091.1"/>
    <property type="molecule type" value="Genomic_DNA"/>
</dbReference>
<dbReference type="InterPro" id="IPR000253">
    <property type="entry name" value="FHA_dom"/>
</dbReference>
<feature type="region of interest" description="Disordered" evidence="2">
    <location>
        <begin position="1"/>
        <end position="32"/>
    </location>
</feature>
<evidence type="ECO:0000259" key="3">
    <source>
        <dbReference type="PROSITE" id="PS50006"/>
    </source>
</evidence>
<evidence type="ECO:0000313" key="4">
    <source>
        <dbReference type="EMBL" id="KAK8955091.1"/>
    </source>
</evidence>
<keyword evidence="1" id="KW-0175">Coiled coil</keyword>
<evidence type="ECO:0000256" key="1">
    <source>
        <dbReference type="SAM" id="Coils"/>
    </source>
</evidence>
<feature type="coiled-coil region" evidence="1">
    <location>
        <begin position="225"/>
        <end position="348"/>
    </location>
</feature>
<accession>A0AAP0GEU4</accession>
<name>A0AAP0GEU4_9ASPA</name>
<dbReference type="AlphaFoldDB" id="A0AAP0GEU4"/>
<dbReference type="SUPFAM" id="SSF49879">
    <property type="entry name" value="SMAD/FHA domain"/>
    <property type="match status" value="1"/>
</dbReference>
<dbReference type="Proteomes" id="UP001418222">
    <property type="component" value="Unassembled WGS sequence"/>
</dbReference>
<evidence type="ECO:0000256" key="2">
    <source>
        <dbReference type="SAM" id="MobiDB-lite"/>
    </source>
</evidence>
<dbReference type="PANTHER" id="PTHR47458:SF1">
    <property type="entry name" value="SMAD_FHA DOMAIN-CONTAINING PROTEIN"/>
    <property type="match status" value="1"/>
</dbReference>
<dbReference type="PANTHER" id="PTHR47458">
    <property type="entry name" value="SMAD/FHA DOMAIN-CONTAINING PROTEIN"/>
    <property type="match status" value="1"/>
</dbReference>
<feature type="compositionally biased region" description="Gly residues" evidence="2">
    <location>
        <begin position="834"/>
        <end position="843"/>
    </location>
</feature>
<feature type="compositionally biased region" description="Polar residues" evidence="2">
    <location>
        <begin position="548"/>
        <end position="578"/>
    </location>
</feature>
<dbReference type="Pfam" id="PF00498">
    <property type="entry name" value="FHA"/>
    <property type="match status" value="1"/>
</dbReference>
<dbReference type="InterPro" id="IPR008984">
    <property type="entry name" value="SMAD_FHA_dom_sf"/>
</dbReference>
<comment type="caution">
    <text evidence="4">The sequence shown here is derived from an EMBL/GenBank/DDBJ whole genome shotgun (WGS) entry which is preliminary data.</text>
</comment>
<feature type="region of interest" description="Disordered" evidence="2">
    <location>
        <begin position="674"/>
        <end position="718"/>
    </location>
</feature>
<proteinExistence type="predicted"/>
<gene>
    <name evidence="4" type="ORF">KSP39_PZI002764</name>
</gene>
<feature type="compositionally biased region" description="Basic and acidic residues" evidence="2">
    <location>
        <begin position="1"/>
        <end position="15"/>
    </location>
</feature>
<feature type="coiled-coil region" evidence="1">
    <location>
        <begin position="400"/>
        <end position="490"/>
    </location>
</feature>
<feature type="region of interest" description="Disordered" evidence="2">
    <location>
        <begin position="808"/>
        <end position="863"/>
    </location>
</feature>
<evidence type="ECO:0000313" key="5">
    <source>
        <dbReference type="Proteomes" id="UP001418222"/>
    </source>
</evidence>
<dbReference type="Gene3D" id="2.60.200.20">
    <property type="match status" value="1"/>
</dbReference>
<sequence>MAVEISGDRPREPSARELSGSSSSIPKPALNPQDEMLAVARTYSDQPLPNSEPGVWAVLTAISKIARLRPQGVNMLLIEDEHTIGRCVEDPRFHIKSNAISAFHCKIFRERGAPTDDGKADSNIPMAVFLRDTSTNGTYHNWVKLRKRSSKARLIHGDIISFVLPPHDENSYAFVYREVTSLYAEGLKRKSEHFGNESKRLKGIGIGAPDGPISLDDVRCLQRSNMELRQQLEFHVVTIEDLRKENKLMDGHHENKLKEQKEALSNSYQDRIKDLLNLVDAKQKELDDTNATSAELQNSIKDLNERHNASLQSRSDADEIINSQKATISELEAQLDEERNQRREEWEKAEMDLKSAIQRAHLEAQEEIKRQADVYLRQHREQQEFITKLQESEKESRLLVEMQRSKLEDARESLVTSEKKFRLLEAQFQDEVLASVNSKKKLDAVESEVRKLKKELENEKAAREEAWAKVSSLELEIAAAIRDLSTEKQRFQGARERIILRETQLRAFYSTTEEISSLFSKQQEQLKAMQKTLEDEENYENSLFAIDPTTTFPDRNASAAQTPRESTGVSTPRNSFAKNSDADDMDDDADNCSTQKHDCPNGTHDGYTQDLEGGSPDVLARGFGSDINGEGTATVPDFEPMDTERIVGTESQAGDFVSDERNVTLVKCSNMDGETARIDDEVGAQDSDEPREGDSNSKTSPRSRKEDDEASTIRTADLPASEAAGSWALDLLASEAVGSWALDTAPSVYGENESLEDHGAGTCRVLASDGQEAGSQSNTACGTAKLTKEQCELSAMIQIVEPNFKQKFYSRRMQRSESPSDAETEDRSGCSSSGAGGVDSGGDSGEEANATTDADVMIEDSVG</sequence>
<feature type="domain" description="FHA" evidence="3">
    <location>
        <begin position="82"/>
        <end position="145"/>
    </location>
</feature>
<organism evidence="4 5">
    <name type="scientific">Platanthera zijinensis</name>
    <dbReference type="NCBI Taxonomy" id="2320716"/>
    <lineage>
        <taxon>Eukaryota</taxon>
        <taxon>Viridiplantae</taxon>
        <taxon>Streptophyta</taxon>
        <taxon>Embryophyta</taxon>
        <taxon>Tracheophyta</taxon>
        <taxon>Spermatophyta</taxon>
        <taxon>Magnoliopsida</taxon>
        <taxon>Liliopsida</taxon>
        <taxon>Asparagales</taxon>
        <taxon>Orchidaceae</taxon>
        <taxon>Orchidoideae</taxon>
        <taxon>Orchideae</taxon>
        <taxon>Orchidinae</taxon>
        <taxon>Platanthera</taxon>
    </lineage>
</organism>
<dbReference type="PROSITE" id="PS50006">
    <property type="entry name" value="FHA_DOMAIN"/>
    <property type="match status" value="1"/>
</dbReference>
<reference evidence="4 5" key="1">
    <citation type="journal article" date="2022" name="Nat. Plants">
        <title>Genomes of leafy and leafless Platanthera orchids illuminate the evolution of mycoheterotrophy.</title>
        <authorList>
            <person name="Li M.H."/>
            <person name="Liu K.W."/>
            <person name="Li Z."/>
            <person name="Lu H.C."/>
            <person name="Ye Q.L."/>
            <person name="Zhang D."/>
            <person name="Wang J.Y."/>
            <person name="Li Y.F."/>
            <person name="Zhong Z.M."/>
            <person name="Liu X."/>
            <person name="Yu X."/>
            <person name="Liu D.K."/>
            <person name="Tu X.D."/>
            <person name="Liu B."/>
            <person name="Hao Y."/>
            <person name="Liao X.Y."/>
            <person name="Jiang Y.T."/>
            <person name="Sun W.H."/>
            <person name="Chen J."/>
            <person name="Chen Y.Q."/>
            <person name="Ai Y."/>
            <person name="Zhai J.W."/>
            <person name="Wu S.S."/>
            <person name="Zhou Z."/>
            <person name="Hsiao Y.Y."/>
            <person name="Wu W.L."/>
            <person name="Chen Y.Y."/>
            <person name="Lin Y.F."/>
            <person name="Hsu J.L."/>
            <person name="Li C.Y."/>
            <person name="Wang Z.W."/>
            <person name="Zhao X."/>
            <person name="Zhong W.Y."/>
            <person name="Ma X.K."/>
            <person name="Ma L."/>
            <person name="Huang J."/>
            <person name="Chen G.Z."/>
            <person name="Huang M.Z."/>
            <person name="Huang L."/>
            <person name="Peng D.H."/>
            <person name="Luo Y.B."/>
            <person name="Zou S.Q."/>
            <person name="Chen S.P."/>
            <person name="Lan S."/>
            <person name="Tsai W.C."/>
            <person name="Van de Peer Y."/>
            <person name="Liu Z.J."/>
        </authorList>
    </citation>
    <scope>NUCLEOTIDE SEQUENCE [LARGE SCALE GENOMIC DNA]</scope>
    <source>
        <strain evidence="4">Lor287</strain>
    </source>
</reference>
<protein>
    <recommendedName>
        <fullName evidence="3">FHA domain-containing protein</fullName>
    </recommendedName>
</protein>